<keyword evidence="1 2" id="KW-0597">Phosphoprotein</keyword>
<evidence type="ECO:0000313" key="5">
    <source>
        <dbReference type="Proteomes" id="UP000251561"/>
    </source>
</evidence>
<dbReference type="KEGG" id="ffl:HYN86_14045"/>
<feature type="domain" description="Response regulatory" evidence="3">
    <location>
        <begin position="5"/>
        <end position="126"/>
    </location>
</feature>
<dbReference type="SMART" id="SM00448">
    <property type="entry name" value="REC"/>
    <property type="match status" value="1"/>
</dbReference>
<dbReference type="InterPro" id="IPR001789">
    <property type="entry name" value="Sig_transdc_resp-reg_receiver"/>
</dbReference>
<name>A0A344LUR3_9FLAO</name>
<dbReference type="RefSeq" id="WP_113678602.1">
    <property type="nucleotide sequence ID" value="NZ_CP030261.1"/>
</dbReference>
<dbReference type="Proteomes" id="UP000251561">
    <property type="component" value="Chromosome"/>
</dbReference>
<feature type="modified residue" description="4-aspartylphosphate" evidence="2">
    <location>
        <position position="58"/>
    </location>
</feature>
<evidence type="ECO:0000256" key="1">
    <source>
        <dbReference type="ARBA" id="ARBA00022553"/>
    </source>
</evidence>
<evidence type="ECO:0000259" key="3">
    <source>
        <dbReference type="PROSITE" id="PS50110"/>
    </source>
</evidence>
<dbReference type="PANTHER" id="PTHR44591">
    <property type="entry name" value="STRESS RESPONSE REGULATOR PROTEIN 1"/>
    <property type="match status" value="1"/>
</dbReference>
<dbReference type="OrthoDB" id="9789181at2"/>
<sequence>MLRKDIFLVDDDEDDITNFMDAIQSLNKDVSCRTSSNPIKALAELNSTEKLPDLILLDYNMPFINGLEFIRRLRSYDKLADIEVVMFSTPDEQIMIPWLLKNNTIVKYISKPDTFEDLKAVLDEIL</sequence>
<dbReference type="PROSITE" id="PS50110">
    <property type="entry name" value="RESPONSE_REGULATORY"/>
    <property type="match status" value="1"/>
</dbReference>
<organism evidence="4 5">
    <name type="scientific">Flavobacterium fluviale</name>
    <dbReference type="NCBI Taxonomy" id="2249356"/>
    <lineage>
        <taxon>Bacteria</taxon>
        <taxon>Pseudomonadati</taxon>
        <taxon>Bacteroidota</taxon>
        <taxon>Flavobacteriia</taxon>
        <taxon>Flavobacteriales</taxon>
        <taxon>Flavobacteriaceae</taxon>
        <taxon>Flavobacterium</taxon>
    </lineage>
</organism>
<dbReference type="InterPro" id="IPR050595">
    <property type="entry name" value="Bact_response_regulator"/>
</dbReference>
<reference evidence="4 5" key="1">
    <citation type="submission" date="2018-06" db="EMBL/GenBank/DDBJ databases">
        <title>Genome sequencing of Flavobacterium.</title>
        <authorList>
            <person name="Baek M.-G."/>
            <person name="Yi H."/>
        </authorList>
    </citation>
    <scope>NUCLEOTIDE SEQUENCE [LARGE SCALE GENOMIC DNA]</scope>
    <source>
        <strain evidence="4 5">HYN0086</strain>
    </source>
</reference>
<keyword evidence="5" id="KW-1185">Reference proteome</keyword>
<accession>A0A344LUR3</accession>
<dbReference type="PANTHER" id="PTHR44591:SF3">
    <property type="entry name" value="RESPONSE REGULATORY DOMAIN-CONTAINING PROTEIN"/>
    <property type="match status" value="1"/>
</dbReference>
<dbReference type="Gene3D" id="3.40.50.2300">
    <property type="match status" value="1"/>
</dbReference>
<dbReference type="GO" id="GO:0000160">
    <property type="term" value="P:phosphorelay signal transduction system"/>
    <property type="evidence" value="ECO:0007669"/>
    <property type="project" value="InterPro"/>
</dbReference>
<dbReference type="Pfam" id="PF00072">
    <property type="entry name" value="Response_reg"/>
    <property type="match status" value="1"/>
</dbReference>
<protein>
    <recommendedName>
        <fullName evidence="3">Response regulatory domain-containing protein</fullName>
    </recommendedName>
</protein>
<dbReference type="InterPro" id="IPR011006">
    <property type="entry name" value="CheY-like_superfamily"/>
</dbReference>
<gene>
    <name evidence="4" type="ORF">HYN86_14045</name>
</gene>
<dbReference type="SUPFAM" id="SSF52172">
    <property type="entry name" value="CheY-like"/>
    <property type="match status" value="1"/>
</dbReference>
<dbReference type="AlphaFoldDB" id="A0A344LUR3"/>
<dbReference type="EMBL" id="CP030261">
    <property type="protein sequence ID" value="AXB57655.1"/>
    <property type="molecule type" value="Genomic_DNA"/>
</dbReference>
<evidence type="ECO:0000313" key="4">
    <source>
        <dbReference type="EMBL" id="AXB57655.1"/>
    </source>
</evidence>
<proteinExistence type="predicted"/>
<evidence type="ECO:0000256" key="2">
    <source>
        <dbReference type="PROSITE-ProRule" id="PRU00169"/>
    </source>
</evidence>